<comment type="subcellular location">
    <subcellularLocation>
        <location evidence="1">Cell membrane</location>
        <topology evidence="1">Multi-pass membrane protein</topology>
    </subcellularLocation>
</comment>
<dbReference type="InterPro" id="IPR010290">
    <property type="entry name" value="TM_effector"/>
</dbReference>
<dbReference type="EMBL" id="CP000482">
    <property type="protein sequence ID" value="ABK99813.1"/>
    <property type="molecule type" value="Genomic_DNA"/>
</dbReference>
<sequence length="447" mass="47975">MKPFCFSSSDLKFLLRALHSRNYRLFFIGQGTSLIGTWMQQVAVSWLVYRLTGSALLLGVTGFASQFPTFLMAPVAGVMVDRWNKQRLFLATQLCAMLQSVMLAGFVLTGTIQVWQIILFSTFLGVVNAFDIPVRQALVIDLVERKEELSNAIALNSSMFNAARLIGPSIAGVLVASLGEGVCFAINAASYLAVILAITALRLTPPAKARARKHILHELREGFGYAYSFTPIRSLLILLALTCLMGMPYVVLLPIFAREILHGGAHTFGFLVAAVGIGALACTLYLASRRSVLGLDRIIAVSAGLFGVAVACFALSGTFFLSLAFLCLAGFASMAQIASSNTILQTVVDNDKRGRVMSFYTMAFMGSTPLGGLVAGIIATRIGARPTLIMGGLACLAGGIVFARHLPEFRRMVRPIYERLGVIPDAASSAGAEQAPDSNSNSKRSLR</sequence>
<feature type="domain" description="Major facilitator superfamily (MFS) profile" evidence="9">
    <location>
        <begin position="1"/>
        <end position="208"/>
    </location>
</feature>
<feature type="transmembrane region" description="Helical" evidence="8">
    <location>
        <begin position="235"/>
        <end position="256"/>
    </location>
</feature>
<feature type="transmembrane region" description="Helical" evidence="8">
    <location>
        <begin position="184"/>
        <end position="203"/>
    </location>
</feature>
<evidence type="ECO:0000256" key="6">
    <source>
        <dbReference type="ARBA" id="ARBA00023136"/>
    </source>
</evidence>
<proteinExistence type="predicted"/>
<dbReference type="STRING" id="338966.Ppro_2206"/>
<feature type="transmembrane region" description="Helical" evidence="8">
    <location>
        <begin position="88"/>
        <end position="108"/>
    </location>
</feature>
<feature type="compositionally biased region" description="Polar residues" evidence="7">
    <location>
        <begin position="436"/>
        <end position="447"/>
    </location>
</feature>
<evidence type="ECO:0000256" key="8">
    <source>
        <dbReference type="SAM" id="Phobius"/>
    </source>
</evidence>
<feature type="transmembrane region" description="Helical" evidence="8">
    <location>
        <begin position="114"/>
        <end position="132"/>
    </location>
</feature>
<evidence type="ECO:0000256" key="4">
    <source>
        <dbReference type="ARBA" id="ARBA00022692"/>
    </source>
</evidence>
<dbReference type="HOGENOM" id="CLU_034180_11_2_7"/>
<evidence type="ECO:0000313" key="11">
    <source>
        <dbReference type="Proteomes" id="UP000006732"/>
    </source>
</evidence>
<feature type="transmembrane region" description="Helical" evidence="8">
    <location>
        <begin position="323"/>
        <end position="344"/>
    </location>
</feature>
<name>A1AR43_PELPD</name>
<dbReference type="RefSeq" id="WP_011736074.1">
    <property type="nucleotide sequence ID" value="NC_008609.1"/>
</dbReference>
<feature type="domain" description="Major facilitator superfamily (MFS) profile" evidence="9">
    <location>
        <begin position="226"/>
        <end position="447"/>
    </location>
</feature>
<dbReference type="InterPro" id="IPR020846">
    <property type="entry name" value="MFS_dom"/>
</dbReference>
<keyword evidence="2" id="KW-0813">Transport</keyword>
<evidence type="ECO:0000256" key="5">
    <source>
        <dbReference type="ARBA" id="ARBA00022989"/>
    </source>
</evidence>
<keyword evidence="3" id="KW-1003">Cell membrane</keyword>
<dbReference type="GO" id="GO:0005886">
    <property type="term" value="C:plasma membrane"/>
    <property type="evidence" value="ECO:0007669"/>
    <property type="project" value="UniProtKB-SubCell"/>
</dbReference>
<evidence type="ECO:0000256" key="3">
    <source>
        <dbReference type="ARBA" id="ARBA00022475"/>
    </source>
</evidence>
<dbReference type="InterPro" id="IPR036259">
    <property type="entry name" value="MFS_trans_sf"/>
</dbReference>
<feature type="transmembrane region" description="Helical" evidence="8">
    <location>
        <begin position="356"/>
        <end position="382"/>
    </location>
</feature>
<evidence type="ECO:0000256" key="7">
    <source>
        <dbReference type="SAM" id="MobiDB-lite"/>
    </source>
</evidence>
<organism evidence="10 11">
    <name type="scientific">Pelobacter propionicus (strain DSM 2379 / NBRC 103807 / OttBd1)</name>
    <dbReference type="NCBI Taxonomy" id="338966"/>
    <lineage>
        <taxon>Bacteria</taxon>
        <taxon>Pseudomonadati</taxon>
        <taxon>Thermodesulfobacteriota</taxon>
        <taxon>Desulfuromonadia</taxon>
        <taxon>Desulfuromonadales</taxon>
        <taxon>Desulfuromonadaceae</taxon>
        <taxon>Pelobacter</taxon>
    </lineage>
</organism>
<feature type="transmembrane region" description="Helical" evidence="8">
    <location>
        <begin position="388"/>
        <end position="406"/>
    </location>
</feature>
<dbReference type="GO" id="GO:0022857">
    <property type="term" value="F:transmembrane transporter activity"/>
    <property type="evidence" value="ECO:0007669"/>
    <property type="project" value="InterPro"/>
</dbReference>
<feature type="region of interest" description="Disordered" evidence="7">
    <location>
        <begin position="428"/>
        <end position="447"/>
    </location>
</feature>
<dbReference type="SUPFAM" id="SSF103473">
    <property type="entry name" value="MFS general substrate transporter"/>
    <property type="match status" value="1"/>
</dbReference>
<dbReference type="KEGG" id="ppd:Ppro_2206"/>
<gene>
    <name evidence="10" type="ordered locus">Ppro_2206</name>
</gene>
<accession>A1AR43</accession>
<dbReference type="PANTHER" id="PTHR23513:SF11">
    <property type="entry name" value="STAPHYLOFERRIN A TRANSPORTER"/>
    <property type="match status" value="1"/>
</dbReference>
<dbReference type="AlphaFoldDB" id="A1AR43"/>
<evidence type="ECO:0000313" key="10">
    <source>
        <dbReference type="EMBL" id="ABK99813.1"/>
    </source>
</evidence>
<dbReference type="PANTHER" id="PTHR23513">
    <property type="entry name" value="INTEGRAL MEMBRANE EFFLUX PROTEIN-RELATED"/>
    <property type="match status" value="1"/>
</dbReference>
<evidence type="ECO:0000256" key="2">
    <source>
        <dbReference type="ARBA" id="ARBA00022448"/>
    </source>
</evidence>
<feature type="transmembrane region" description="Helical" evidence="8">
    <location>
        <begin position="298"/>
        <end position="317"/>
    </location>
</feature>
<evidence type="ECO:0000256" key="1">
    <source>
        <dbReference type="ARBA" id="ARBA00004651"/>
    </source>
</evidence>
<feature type="transmembrane region" description="Helical" evidence="8">
    <location>
        <begin position="25"/>
        <end position="49"/>
    </location>
</feature>
<dbReference type="Proteomes" id="UP000006732">
    <property type="component" value="Chromosome"/>
</dbReference>
<feature type="transmembrane region" description="Helical" evidence="8">
    <location>
        <begin position="268"/>
        <end position="286"/>
    </location>
</feature>
<keyword evidence="4 8" id="KW-0812">Transmembrane</keyword>
<protein>
    <submittedName>
        <fullName evidence="10">Major facilitator superfamily MFS_1</fullName>
    </submittedName>
</protein>
<dbReference type="OrthoDB" id="9775268at2"/>
<dbReference type="Pfam" id="PF05977">
    <property type="entry name" value="MFS_3"/>
    <property type="match status" value="1"/>
</dbReference>
<dbReference type="Gene3D" id="1.20.1250.20">
    <property type="entry name" value="MFS general substrate transporter like domains"/>
    <property type="match status" value="1"/>
</dbReference>
<dbReference type="PROSITE" id="PS50850">
    <property type="entry name" value="MFS"/>
    <property type="match status" value="2"/>
</dbReference>
<feature type="transmembrane region" description="Helical" evidence="8">
    <location>
        <begin position="55"/>
        <end position="76"/>
    </location>
</feature>
<dbReference type="eggNOG" id="COG2814">
    <property type="taxonomic scope" value="Bacteria"/>
</dbReference>
<keyword evidence="11" id="KW-1185">Reference proteome</keyword>
<reference evidence="10 11" key="1">
    <citation type="submission" date="2006-10" db="EMBL/GenBank/DDBJ databases">
        <title>Complete sequence of chromosome of Pelobacter propionicus DSM 2379.</title>
        <authorList>
            <consortium name="US DOE Joint Genome Institute"/>
            <person name="Copeland A."/>
            <person name="Lucas S."/>
            <person name="Lapidus A."/>
            <person name="Barry K."/>
            <person name="Detter J.C."/>
            <person name="Glavina del Rio T."/>
            <person name="Hammon N."/>
            <person name="Israni S."/>
            <person name="Dalin E."/>
            <person name="Tice H."/>
            <person name="Pitluck S."/>
            <person name="Saunders E."/>
            <person name="Brettin T."/>
            <person name="Bruce D."/>
            <person name="Han C."/>
            <person name="Tapia R."/>
            <person name="Schmutz J."/>
            <person name="Larimer F."/>
            <person name="Land M."/>
            <person name="Hauser L."/>
            <person name="Kyrpides N."/>
            <person name="Kim E."/>
            <person name="Lovley D."/>
            <person name="Richardson P."/>
        </authorList>
    </citation>
    <scope>NUCLEOTIDE SEQUENCE [LARGE SCALE GENOMIC DNA]</scope>
    <source>
        <strain evidence="11">DSM 2379 / NBRC 103807 / OttBd1</strain>
    </source>
</reference>
<keyword evidence="5 8" id="KW-1133">Transmembrane helix</keyword>
<dbReference type="CDD" id="cd06173">
    <property type="entry name" value="MFS_MefA_like"/>
    <property type="match status" value="1"/>
</dbReference>
<evidence type="ECO:0000259" key="9">
    <source>
        <dbReference type="PROSITE" id="PS50850"/>
    </source>
</evidence>
<keyword evidence="6 8" id="KW-0472">Membrane</keyword>